<protein>
    <submittedName>
        <fullName evidence="2 4">Uncharacterized protein</fullName>
    </submittedName>
</protein>
<dbReference type="EMBL" id="UZAH01031165">
    <property type="protein sequence ID" value="VDP14168.1"/>
    <property type="molecule type" value="Genomic_DNA"/>
</dbReference>
<evidence type="ECO:0000313" key="3">
    <source>
        <dbReference type="Proteomes" id="UP000050761"/>
    </source>
</evidence>
<proteinExistence type="predicted"/>
<feature type="region of interest" description="Disordered" evidence="1">
    <location>
        <begin position="1"/>
        <end position="39"/>
    </location>
</feature>
<keyword evidence="3" id="KW-1185">Reference proteome</keyword>
<dbReference type="Proteomes" id="UP000050761">
    <property type="component" value="Unassembled WGS sequence"/>
</dbReference>
<name>A0A183GAS7_HELPZ</name>
<organism evidence="3 4">
    <name type="scientific">Heligmosomoides polygyrus</name>
    <name type="common">Parasitic roundworm</name>
    <dbReference type="NCBI Taxonomy" id="6339"/>
    <lineage>
        <taxon>Eukaryota</taxon>
        <taxon>Metazoa</taxon>
        <taxon>Ecdysozoa</taxon>
        <taxon>Nematoda</taxon>
        <taxon>Chromadorea</taxon>
        <taxon>Rhabditida</taxon>
        <taxon>Rhabditina</taxon>
        <taxon>Rhabditomorpha</taxon>
        <taxon>Strongyloidea</taxon>
        <taxon>Heligmosomidae</taxon>
        <taxon>Heligmosomoides</taxon>
    </lineage>
</organism>
<gene>
    <name evidence="2" type="ORF">HPBE_LOCUS19148</name>
</gene>
<dbReference type="AlphaFoldDB" id="A0A183GAS7"/>
<reference evidence="4" key="2">
    <citation type="submission" date="2019-09" db="UniProtKB">
        <authorList>
            <consortium name="WormBaseParasite"/>
        </authorList>
    </citation>
    <scope>IDENTIFICATION</scope>
</reference>
<accession>A0A183GAS7</accession>
<evidence type="ECO:0000313" key="4">
    <source>
        <dbReference type="WBParaSite" id="HPBE_0001914901-mRNA-1"/>
    </source>
</evidence>
<evidence type="ECO:0000313" key="2">
    <source>
        <dbReference type="EMBL" id="VDP14168.1"/>
    </source>
</evidence>
<evidence type="ECO:0000256" key="1">
    <source>
        <dbReference type="SAM" id="MobiDB-lite"/>
    </source>
</evidence>
<reference evidence="2 3" key="1">
    <citation type="submission" date="2018-11" db="EMBL/GenBank/DDBJ databases">
        <authorList>
            <consortium name="Pathogen Informatics"/>
        </authorList>
    </citation>
    <scope>NUCLEOTIDE SEQUENCE [LARGE SCALE GENOMIC DNA]</scope>
</reference>
<accession>A0A3P8BY28</accession>
<feature type="compositionally biased region" description="Basic residues" evidence="1">
    <location>
        <begin position="1"/>
        <end position="24"/>
    </location>
</feature>
<sequence length="129" mass="15020">MLKKKKKKKKKKTKKKSLLRRRRLSPSPRIKPVGSDPAHASSLLRLRCREEQCEPFRRRRRRRRMSGVTSGTCQGLQLGTGVRCHVEFATGSFSRELVELPTVEWKNPKLKCSFTELKQLKNDLIGFQD</sequence>
<dbReference type="WBParaSite" id="HPBE_0001914901-mRNA-1">
    <property type="protein sequence ID" value="HPBE_0001914901-mRNA-1"/>
    <property type="gene ID" value="HPBE_0001914901"/>
</dbReference>